<dbReference type="STRING" id="633149.Bresu_3063"/>
<evidence type="ECO:0000313" key="3">
    <source>
        <dbReference type="Proteomes" id="UP000002696"/>
    </source>
</evidence>
<protein>
    <submittedName>
        <fullName evidence="2">2-vinyl bacteriochlorophyllide hydratase</fullName>
    </submittedName>
</protein>
<accession>D9QPA6</accession>
<organism evidence="2 3">
    <name type="scientific">Brevundimonas subvibrioides (strain ATCC 15264 / DSM 4735 / LMG 14903 / NBRC 16000 / CB 81)</name>
    <name type="common">Caulobacter subvibrioides</name>
    <dbReference type="NCBI Taxonomy" id="633149"/>
    <lineage>
        <taxon>Bacteria</taxon>
        <taxon>Pseudomonadati</taxon>
        <taxon>Pseudomonadota</taxon>
        <taxon>Alphaproteobacteria</taxon>
        <taxon>Caulobacterales</taxon>
        <taxon>Caulobacteraceae</taxon>
        <taxon>Brevundimonas</taxon>
    </lineage>
</organism>
<sequence>MSSSAIHHSDGHGSASHGGVRGLLSRRFSGLIDRVAPCPWTAHTGQHSVSDVGAGISMVTRPLYTPEERVRRDNTVWTLVQGILAPVQFLAFGISVVLVLRYLGTGEGAFAATVSVLIKTALLYTIMVTGAIWEKVVFGRYLFAPSFFWEDVFSMLVLALHTAYLGAVLLHVGTPREQLILALAAYATYVINAAQFIWKLRMARLEGPAKSTMVTA</sequence>
<dbReference type="HOGENOM" id="CLU_106299_0_0_5"/>
<feature type="transmembrane region" description="Helical" evidence="1">
    <location>
        <begin position="110"/>
        <end position="133"/>
    </location>
</feature>
<keyword evidence="3" id="KW-1185">Reference proteome</keyword>
<evidence type="ECO:0000313" key="2">
    <source>
        <dbReference type="EMBL" id="ADL02369.1"/>
    </source>
</evidence>
<feature type="transmembrane region" description="Helical" evidence="1">
    <location>
        <begin position="83"/>
        <end position="103"/>
    </location>
</feature>
<keyword evidence="1" id="KW-0812">Transmembrane</keyword>
<dbReference type="AlphaFoldDB" id="D9QPA6"/>
<keyword evidence="1" id="KW-0472">Membrane</keyword>
<reference evidence="3" key="1">
    <citation type="journal article" date="2011" name="J. Bacteriol.">
        <title>Genome sequences of eight morphologically diverse alphaproteobacteria.</title>
        <authorList>
            <consortium name="US DOE Joint Genome Institute"/>
            <person name="Brown P.J."/>
            <person name="Kysela D.T."/>
            <person name="Buechlein A."/>
            <person name="Hemmerich C."/>
            <person name="Brun Y.V."/>
        </authorList>
    </citation>
    <scope>NUCLEOTIDE SEQUENCE [LARGE SCALE GENOMIC DNA]</scope>
    <source>
        <strain evidence="3">ATCC 15264 / DSM 4735 / LMG 14903 / NBRC 16000 / CB 81</strain>
    </source>
</reference>
<proteinExistence type="predicted"/>
<evidence type="ECO:0000256" key="1">
    <source>
        <dbReference type="SAM" id="Phobius"/>
    </source>
</evidence>
<dbReference type="NCBIfam" id="TIGR02020">
    <property type="entry name" value="BchF"/>
    <property type="match status" value="1"/>
</dbReference>
<dbReference type="GO" id="GO:0019685">
    <property type="term" value="P:photosynthesis, dark reaction"/>
    <property type="evidence" value="ECO:0007669"/>
    <property type="project" value="InterPro"/>
</dbReference>
<name>D9QPA6_BRESC</name>
<gene>
    <name evidence="2" type="ordered locus">Bresu_3063</name>
</gene>
<dbReference type="Proteomes" id="UP000002696">
    <property type="component" value="Chromosome"/>
</dbReference>
<dbReference type="InParanoid" id="D9QPA6"/>
<feature type="transmembrane region" description="Helical" evidence="1">
    <location>
        <begin position="153"/>
        <end position="172"/>
    </location>
</feature>
<dbReference type="Pfam" id="PF07284">
    <property type="entry name" value="BCHF"/>
    <property type="match status" value="1"/>
</dbReference>
<dbReference type="KEGG" id="bsb:Bresu_3063"/>
<dbReference type="GO" id="GO:0016836">
    <property type="term" value="F:hydro-lyase activity"/>
    <property type="evidence" value="ECO:0007669"/>
    <property type="project" value="InterPro"/>
</dbReference>
<dbReference type="OrthoDB" id="8562352at2"/>
<feature type="transmembrane region" description="Helical" evidence="1">
    <location>
        <begin position="179"/>
        <end position="198"/>
    </location>
</feature>
<dbReference type="eggNOG" id="ENOG502ZS4D">
    <property type="taxonomic scope" value="Bacteria"/>
</dbReference>
<keyword evidence="1" id="KW-1133">Transmembrane helix</keyword>
<dbReference type="BioCyc" id="BSUB633149:G1GM8-3080-MONOMER"/>
<dbReference type="InterPro" id="IPR009905">
    <property type="entry name" value="BCHF"/>
</dbReference>
<dbReference type="GO" id="GO:0030494">
    <property type="term" value="P:bacteriochlorophyll biosynthetic process"/>
    <property type="evidence" value="ECO:0007669"/>
    <property type="project" value="InterPro"/>
</dbReference>
<dbReference type="EMBL" id="CP002102">
    <property type="protein sequence ID" value="ADL02369.1"/>
    <property type="molecule type" value="Genomic_DNA"/>
</dbReference>